<keyword evidence="7" id="KW-1185">Reference proteome</keyword>
<comment type="similarity">
    <text evidence="2">Belongs to the RmuC family.</text>
</comment>
<sequence length="431" mass="48931">MIILYVLVGLILGGGVAYMFLNGKLTQAKVAYGSLETQLNAEKTLHENDVNALKDKYEHELELRNEQNSKENAMRQQQFNEQLNTIKEQFQNLATRVLEQTTAKLKTDNIESIDNITKPLKQNIVQLQDAISKTNNETAKNTASLSEQLKTMAEQTDKINQSATRLTNVMRGANKVQGNWGELALMNLLDSQGLRLGIDYDVQQTITDEKGNAVINDESGKKMIPDVVLHYPNNEDVIIDSKMTIDAYANYMNSEDEIAKKKYADDVVKSIRTQFTQLSKKDYSAYVKAPRCAIDFVIMYIPYEGALQLALASDPKLWHDAFEKHVFITSQQNLMAILKIIQIAWRQYTQSENQKRVFDMADELLKRVGEFIKRFDKVGKDIDTLHKDYDEAYKKAHTGRQSIVQKANDLKQLGAKESANLPIPEADPSLE</sequence>
<dbReference type="PANTHER" id="PTHR30563:SF0">
    <property type="entry name" value="DNA RECOMBINATION PROTEIN RMUC"/>
    <property type="match status" value="1"/>
</dbReference>
<reference evidence="6 7" key="1">
    <citation type="journal article" date="2022" name="Int. J. Syst. Evol. Microbiol.">
        <title>Prevotella herbatica sp. nov., a plant polysaccharide-decomposing anaerobic bacterium isolated from a methanogenic reactor.</title>
        <authorList>
            <person name="Uek A."/>
            <person name="Tonouchi A."/>
            <person name="Kaku N."/>
            <person name="Ueki K."/>
        </authorList>
    </citation>
    <scope>NUCLEOTIDE SEQUENCE [LARGE SCALE GENOMIC DNA]</scope>
    <source>
        <strain evidence="6 7">WR041</strain>
    </source>
</reference>
<dbReference type="InterPro" id="IPR003798">
    <property type="entry name" value="DNA_recombination_RmuC"/>
</dbReference>
<comment type="function">
    <text evidence="1">Involved in DNA recombination.</text>
</comment>
<dbReference type="Proteomes" id="UP001319045">
    <property type="component" value="Chromosome"/>
</dbReference>
<accession>A0ABM7P199</accession>
<evidence type="ECO:0000313" key="7">
    <source>
        <dbReference type="Proteomes" id="UP001319045"/>
    </source>
</evidence>
<keyword evidence="3 5" id="KW-0175">Coiled coil</keyword>
<feature type="coiled-coil region" evidence="5">
    <location>
        <begin position="56"/>
        <end position="96"/>
    </location>
</feature>
<evidence type="ECO:0000313" key="6">
    <source>
        <dbReference type="EMBL" id="BCS86562.1"/>
    </source>
</evidence>
<evidence type="ECO:0000256" key="1">
    <source>
        <dbReference type="ARBA" id="ARBA00003416"/>
    </source>
</evidence>
<dbReference type="PANTHER" id="PTHR30563">
    <property type="entry name" value="DNA RECOMBINATION PROTEIN RMUC"/>
    <property type="match status" value="1"/>
</dbReference>
<evidence type="ECO:0000256" key="2">
    <source>
        <dbReference type="ARBA" id="ARBA00009840"/>
    </source>
</evidence>
<evidence type="ECO:0000256" key="4">
    <source>
        <dbReference type="ARBA" id="ARBA00023172"/>
    </source>
</evidence>
<dbReference type="Pfam" id="PF02646">
    <property type="entry name" value="RmuC"/>
    <property type="match status" value="1"/>
</dbReference>
<proteinExistence type="inferred from homology"/>
<evidence type="ECO:0000256" key="3">
    <source>
        <dbReference type="ARBA" id="ARBA00023054"/>
    </source>
</evidence>
<gene>
    <name evidence="6" type="ORF">prwr041_24550</name>
</gene>
<organism evidence="6 7">
    <name type="scientific">Prevotella herbatica</name>
    <dbReference type="NCBI Taxonomy" id="2801997"/>
    <lineage>
        <taxon>Bacteria</taxon>
        <taxon>Pseudomonadati</taxon>
        <taxon>Bacteroidota</taxon>
        <taxon>Bacteroidia</taxon>
        <taxon>Bacteroidales</taxon>
        <taxon>Prevotellaceae</taxon>
        <taxon>Prevotella</taxon>
    </lineage>
</organism>
<name>A0ABM7P199_9BACT</name>
<dbReference type="EMBL" id="AP024484">
    <property type="protein sequence ID" value="BCS86562.1"/>
    <property type="molecule type" value="Genomic_DNA"/>
</dbReference>
<dbReference type="RefSeq" id="WP_207154141.1">
    <property type="nucleotide sequence ID" value="NZ_AP024484.1"/>
</dbReference>
<evidence type="ECO:0000256" key="5">
    <source>
        <dbReference type="SAM" id="Coils"/>
    </source>
</evidence>
<keyword evidence="4" id="KW-0233">DNA recombination</keyword>
<protein>
    <submittedName>
        <fullName evidence="6">RmuC domain-containing protein</fullName>
    </submittedName>
</protein>